<evidence type="ECO:0000313" key="1">
    <source>
        <dbReference type="EMBL" id="GBO25587.1"/>
    </source>
</evidence>
<evidence type="ECO:0000313" key="2">
    <source>
        <dbReference type="Proteomes" id="UP000499080"/>
    </source>
</evidence>
<protein>
    <submittedName>
        <fullName evidence="1">Uncharacterized protein</fullName>
    </submittedName>
</protein>
<organism evidence="1 2">
    <name type="scientific">Araneus ventricosus</name>
    <name type="common">Orbweaver spider</name>
    <name type="synonym">Epeira ventricosa</name>
    <dbReference type="NCBI Taxonomy" id="182803"/>
    <lineage>
        <taxon>Eukaryota</taxon>
        <taxon>Metazoa</taxon>
        <taxon>Ecdysozoa</taxon>
        <taxon>Arthropoda</taxon>
        <taxon>Chelicerata</taxon>
        <taxon>Arachnida</taxon>
        <taxon>Araneae</taxon>
        <taxon>Araneomorphae</taxon>
        <taxon>Entelegynae</taxon>
        <taxon>Araneoidea</taxon>
        <taxon>Araneidae</taxon>
        <taxon>Araneus</taxon>
    </lineage>
</organism>
<dbReference type="EMBL" id="BGPR01048575">
    <property type="protein sequence ID" value="GBO25587.1"/>
    <property type="molecule type" value="Genomic_DNA"/>
</dbReference>
<sequence length="127" mass="14541">MSIWNTKSFFDQDRALQNTHFESSSWNSPPSQAEADQVTYIKSTLASKRKSHCLHLAAVSYRLESGIESLAQKSLACSHRPRGMHASCSLEERRLSWRPEMNFRFATAFCPICINLKQHRYGSSDPF</sequence>
<dbReference type="Proteomes" id="UP000499080">
    <property type="component" value="Unassembled WGS sequence"/>
</dbReference>
<accession>A0A4Y2VPC5</accession>
<keyword evidence="2" id="KW-1185">Reference proteome</keyword>
<dbReference type="AlphaFoldDB" id="A0A4Y2VPC5"/>
<name>A0A4Y2VPC5_ARAVE</name>
<reference evidence="1 2" key="1">
    <citation type="journal article" date="2019" name="Sci. Rep.">
        <title>Orb-weaving spider Araneus ventricosus genome elucidates the spidroin gene catalogue.</title>
        <authorList>
            <person name="Kono N."/>
            <person name="Nakamura H."/>
            <person name="Ohtoshi R."/>
            <person name="Moran D.A.P."/>
            <person name="Shinohara A."/>
            <person name="Yoshida Y."/>
            <person name="Fujiwara M."/>
            <person name="Mori M."/>
            <person name="Tomita M."/>
            <person name="Arakawa K."/>
        </authorList>
    </citation>
    <scope>NUCLEOTIDE SEQUENCE [LARGE SCALE GENOMIC DNA]</scope>
</reference>
<comment type="caution">
    <text evidence="1">The sequence shown here is derived from an EMBL/GenBank/DDBJ whole genome shotgun (WGS) entry which is preliminary data.</text>
</comment>
<gene>
    <name evidence="1" type="ORF">AVEN_122807_1</name>
</gene>
<proteinExistence type="predicted"/>